<evidence type="ECO:0000313" key="5">
    <source>
        <dbReference type="EMBL" id="OYS95305.1"/>
    </source>
</evidence>
<keyword evidence="2" id="KW-0680">Restriction system</keyword>
<dbReference type="Pfam" id="PF01420">
    <property type="entry name" value="Methylase_S"/>
    <property type="match status" value="1"/>
</dbReference>
<proteinExistence type="inferred from homology"/>
<evidence type="ECO:0000259" key="4">
    <source>
        <dbReference type="Pfam" id="PF01420"/>
    </source>
</evidence>
<dbReference type="InterPro" id="IPR044946">
    <property type="entry name" value="Restrct_endonuc_typeI_TRD_sf"/>
</dbReference>
<organism evidence="5 6">
    <name type="scientific">Limosilactobacillus reuteri</name>
    <name type="common">Lactobacillus reuteri</name>
    <dbReference type="NCBI Taxonomy" id="1598"/>
    <lineage>
        <taxon>Bacteria</taxon>
        <taxon>Bacillati</taxon>
        <taxon>Bacillota</taxon>
        <taxon>Bacilli</taxon>
        <taxon>Lactobacillales</taxon>
        <taxon>Lactobacillaceae</taxon>
        <taxon>Limosilactobacillus</taxon>
    </lineage>
</organism>
<comment type="caution">
    <text evidence="5">The sequence shown here is derived from an EMBL/GenBank/DDBJ whole genome shotgun (WGS) entry which is preliminary data.</text>
</comment>
<feature type="domain" description="Type I restriction modification DNA specificity" evidence="4">
    <location>
        <begin position="32"/>
        <end position="161"/>
    </location>
</feature>
<evidence type="ECO:0000256" key="3">
    <source>
        <dbReference type="ARBA" id="ARBA00023125"/>
    </source>
</evidence>
<dbReference type="Proteomes" id="UP000216681">
    <property type="component" value="Unassembled WGS sequence"/>
</dbReference>
<gene>
    <name evidence="5" type="ORF">CBG15_01990</name>
</gene>
<sequence>MVSEVQILKLSAIAHTYLGLNSQEIRKFSQDDVYSSDDLNKDLSLGGKDANRPHKEKYKVHAGDVVMHLMSNQAAVVSQKSDGKIISQRIMKLDIDPRKVNNWYLCYLLNESNTIKHQAFQAMEGSILRHLAISNIRDFSIELPPLQRQKEIGEMYRKYLINERLLEVKKQLIRKSVLNVLNKMNNDKENENG</sequence>
<dbReference type="PANTHER" id="PTHR30408:SF12">
    <property type="entry name" value="TYPE I RESTRICTION ENZYME MJAVIII SPECIFICITY SUBUNIT"/>
    <property type="match status" value="1"/>
</dbReference>
<dbReference type="GO" id="GO:0003677">
    <property type="term" value="F:DNA binding"/>
    <property type="evidence" value="ECO:0007669"/>
    <property type="project" value="UniProtKB-KW"/>
</dbReference>
<comment type="similarity">
    <text evidence="1">Belongs to the type-I restriction system S methylase family.</text>
</comment>
<protein>
    <recommendedName>
        <fullName evidence="4">Type I restriction modification DNA specificity domain-containing protein</fullName>
    </recommendedName>
</protein>
<reference evidence="5 6" key="2">
    <citation type="submission" date="2017-09" db="EMBL/GenBank/DDBJ databases">
        <title>Tripartite evolution among Lactobacillus johnsonii, Lactobacillus taiwanensis, Lactobacillus reuteri and their rodent host.</title>
        <authorList>
            <person name="Wang T."/>
            <person name="Knowles S."/>
            <person name="Cheng C."/>
        </authorList>
    </citation>
    <scope>NUCLEOTIDE SEQUENCE [LARGE SCALE GENOMIC DNA]</scope>
    <source>
        <strain evidence="5 6">105n</strain>
    </source>
</reference>
<dbReference type="InterPro" id="IPR000055">
    <property type="entry name" value="Restrct_endonuc_typeI_TRD"/>
</dbReference>
<dbReference type="PANTHER" id="PTHR30408">
    <property type="entry name" value="TYPE-1 RESTRICTION ENZYME ECOKI SPECIFICITY PROTEIN"/>
    <property type="match status" value="1"/>
</dbReference>
<dbReference type="InterPro" id="IPR052021">
    <property type="entry name" value="Type-I_RS_S_subunit"/>
</dbReference>
<evidence type="ECO:0000256" key="2">
    <source>
        <dbReference type="ARBA" id="ARBA00022747"/>
    </source>
</evidence>
<name>A0AB73PI96_LIMRT</name>
<reference evidence="5 6" key="1">
    <citation type="submission" date="2017-05" db="EMBL/GenBank/DDBJ databases">
        <authorList>
            <person name="Lin X.B."/>
            <person name="Stothard P."/>
            <person name="Tasseva G."/>
            <person name="Walter J."/>
        </authorList>
    </citation>
    <scope>NUCLEOTIDE SEQUENCE [LARGE SCALE GENOMIC DNA]</scope>
    <source>
        <strain evidence="5 6">105n</strain>
    </source>
</reference>
<accession>A0AB73PI96</accession>
<evidence type="ECO:0000313" key="6">
    <source>
        <dbReference type="Proteomes" id="UP000216681"/>
    </source>
</evidence>
<dbReference type="GO" id="GO:0009307">
    <property type="term" value="P:DNA restriction-modification system"/>
    <property type="evidence" value="ECO:0007669"/>
    <property type="project" value="UniProtKB-KW"/>
</dbReference>
<dbReference type="SUPFAM" id="SSF116734">
    <property type="entry name" value="DNA methylase specificity domain"/>
    <property type="match status" value="1"/>
</dbReference>
<dbReference type="Gene3D" id="3.90.220.20">
    <property type="entry name" value="DNA methylase specificity domains"/>
    <property type="match status" value="1"/>
</dbReference>
<evidence type="ECO:0000256" key="1">
    <source>
        <dbReference type="ARBA" id="ARBA00010923"/>
    </source>
</evidence>
<dbReference type="EMBL" id="NGPX01000009">
    <property type="protein sequence ID" value="OYS95305.1"/>
    <property type="molecule type" value="Genomic_DNA"/>
</dbReference>
<keyword evidence="3" id="KW-0238">DNA-binding</keyword>
<dbReference type="AlphaFoldDB" id="A0AB73PI96"/>